<protein>
    <submittedName>
        <fullName evidence="3">Uncharacterized protein</fullName>
    </submittedName>
</protein>
<keyword evidence="2" id="KW-0732">Signal</keyword>
<evidence type="ECO:0000256" key="1">
    <source>
        <dbReference type="SAM" id="MobiDB-lite"/>
    </source>
</evidence>
<accession>A0A9X2FHZ5</accession>
<feature type="compositionally biased region" description="Polar residues" evidence="1">
    <location>
        <begin position="128"/>
        <end position="138"/>
    </location>
</feature>
<name>A0A9X2FHZ5_9BACT</name>
<feature type="chain" id="PRO_5040972721" evidence="2">
    <location>
        <begin position="25"/>
        <end position="171"/>
    </location>
</feature>
<dbReference type="AlphaFoldDB" id="A0A9X2FHZ5"/>
<feature type="region of interest" description="Disordered" evidence="1">
    <location>
        <begin position="126"/>
        <end position="150"/>
    </location>
</feature>
<feature type="signal peptide" evidence="2">
    <location>
        <begin position="1"/>
        <end position="24"/>
    </location>
</feature>
<comment type="caution">
    <text evidence="3">The sequence shown here is derived from an EMBL/GenBank/DDBJ whole genome shotgun (WGS) entry which is preliminary data.</text>
</comment>
<dbReference type="EMBL" id="JAMXLR010000091">
    <property type="protein sequence ID" value="MCO6047299.1"/>
    <property type="molecule type" value="Genomic_DNA"/>
</dbReference>
<evidence type="ECO:0000313" key="3">
    <source>
        <dbReference type="EMBL" id="MCO6047299.1"/>
    </source>
</evidence>
<evidence type="ECO:0000256" key="2">
    <source>
        <dbReference type="SAM" id="SignalP"/>
    </source>
</evidence>
<reference evidence="3" key="1">
    <citation type="submission" date="2022-06" db="EMBL/GenBank/DDBJ databases">
        <title>Aeoliella straminimaris, a novel planctomycete from sediments.</title>
        <authorList>
            <person name="Vitorino I.R."/>
            <person name="Lage O.M."/>
        </authorList>
    </citation>
    <scope>NUCLEOTIDE SEQUENCE</scope>
    <source>
        <strain evidence="3">ICT_H6.2</strain>
    </source>
</reference>
<evidence type="ECO:0000313" key="4">
    <source>
        <dbReference type="Proteomes" id="UP001155241"/>
    </source>
</evidence>
<proteinExistence type="predicted"/>
<organism evidence="3 4">
    <name type="scientific">Aeoliella straminimaris</name>
    <dbReference type="NCBI Taxonomy" id="2954799"/>
    <lineage>
        <taxon>Bacteria</taxon>
        <taxon>Pseudomonadati</taxon>
        <taxon>Planctomycetota</taxon>
        <taxon>Planctomycetia</taxon>
        <taxon>Pirellulales</taxon>
        <taxon>Lacipirellulaceae</taxon>
        <taxon>Aeoliella</taxon>
    </lineage>
</organism>
<dbReference type="RefSeq" id="WP_252855412.1">
    <property type="nucleotide sequence ID" value="NZ_JAMXLR010000091.1"/>
</dbReference>
<sequence>MHARLTLTALTFALAIGLGTTSFADGYASAGGGSGHRGHGFGGRGFGGPAYVGGYGIGYGWGGVGALYNGLDFYSDYRVPYFAAHPPVYYSRPVPRTYGHSPFAYPPNFRTPEICCAAEPVTIENPYVPTSNPPAQQTKESDETVSAPAAPKPLVVVNPYVVDSSLAEAGR</sequence>
<dbReference type="Proteomes" id="UP001155241">
    <property type="component" value="Unassembled WGS sequence"/>
</dbReference>
<gene>
    <name evidence="3" type="ORF">NG895_25645</name>
</gene>
<keyword evidence="4" id="KW-1185">Reference proteome</keyword>